<organism evidence="2 3">
    <name type="scientific">Paraburkholderia metrosideri</name>
    <dbReference type="NCBI Taxonomy" id="580937"/>
    <lineage>
        <taxon>Bacteria</taxon>
        <taxon>Pseudomonadati</taxon>
        <taxon>Pseudomonadota</taxon>
        <taxon>Betaproteobacteria</taxon>
        <taxon>Burkholderiales</taxon>
        <taxon>Burkholderiaceae</taxon>
        <taxon>Paraburkholderia</taxon>
    </lineage>
</organism>
<evidence type="ECO:0008006" key="4">
    <source>
        <dbReference type="Google" id="ProtNLM"/>
    </source>
</evidence>
<evidence type="ECO:0000313" key="2">
    <source>
        <dbReference type="EMBL" id="CAD6547468.1"/>
    </source>
</evidence>
<name>A0ABN7I425_9BURK</name>
<dbReference type="Proteomes" id="UP000598032">
    <property type="component" value="Unassembled WGS sequence"/>
</dbReference>
<gene>
    <name evidence="2" type="ORF">LMG28140_04484</name>
</gene>
<reference evidence="2 3" key="1">
    <citation type="submission" date="2020-10" db="EMBL/GenBank/DDBJ databases">
        <authorList>
            <person name="Peeters C."/>
        </authorList>
    </citation>
    <scope>NUCLEOTIDE SEQUENCE [LARGE SCALE GENOMIC DNA]</scope>
    <source>
        <strain evidence="2 3">LMG 28140</strain>
    </source>
</reference>
<feature type="region of interest" description="Disordered" evidence="1">
    <location>
        <begin position="1"/>
        <end position="31"/>
    </location>
</feature>
<feature type="compositionally biased region" description="Low complexity" evidence="1">
    <location>
        <begin position="7"/>
        <end position="31"/>
    </location>
</feature>
<evidence type="ECO:0000256" key="1">
    <source>
        <dbReference type="SAM" id="MobiDB-lite"/>
    </source>
</evidence>
<proteinExistence type="predicted"/>
<protein>
    <recommendedName>
        <fullName evidence="4">Flagellin</fullName>
    </recommendedName>
</protein>
<evidence type="ECO:0000313" key="3">
    <source>
        <dbReference type="Proteomes" id="UP000598032"/>
    </source>
</evidence>
<comment type="caution">
    <text evidence="2">The sequence shown here is derived from an EMBL/GenBank/DDBJ whole genome shotgun (WGS) entry which is preliminary data.</text>
</comment>
<sequence length="31" mass="3100">MRDITLTQANANSTTGAATAADTTQTAFANA</sequence>
<dbReference type="EMBL" id="CAJHCP010000009">
    <property type="protein sequence ID" value="CAD6547468.1"/>
    <property type="molecule type" value="Genomic_DNA"/>
</dbReference>
<keyword evidence="3" id="KW-1185">Reference proteome</keyword>
<accession>A0ABN7I425</accession>